<name>A0A4S2MU93_9PEZI</name>
<dbReference type="AlphaFoldDB" id="A0A4S2MU93"/>
<proteinExistence type="predicted"/>
<reference evidence="1 2" key="1">
    <citation type="submission" date="2019-04" db="EMBL/GenBank/DDBJ databases">
        <title>Comparative genomics and transcriptomics to analyze fruiting body development in filamentous ascomycetes.</title>
        <authorList>
            <consortium name="DOE Joint Genome Institute"/>
            <person name="Lutkenhaus R."/>
            <person name="Traeger S."/>
            <person name="Breuer J."/>
            <person name="Kuo A."/>
            <person name="Lipzen A."/>
            <person name="Pangilinan J."/>
            <person name="Dilworth D."/>
            <person name="Sandor L."/>
            <person name="Poggeler S."/>
            <person name="Barry K."/>
            <person name="Grigoriev I.V."/>
            <person name="Nowrousian M."/>
        </authorList>
    </citation>
    <scope>NUCLEOTIDE SEQUENCE [LARGE SCALE GENOMIC DNA]</scope>
    <source>
        <strain evidence="1 2">CBS 389.68</strain>
    </source>
</reference>
<organism evidence="1 2">
    <name type="scientific">Ascodesmis nigricans</name>
    <dbReference type="NCBI Taxonomy" id="341454"/>
    <lineage>
        <taxon>Eukaryota</taxon>
        <taxon>Fungi</taxon>
        <taxon>Dikarya</taxon>
        <taxon>Ascomycota</taxon>
        <taxon>Pezizomycotina</taxon>
        <taxon>Pezizomycetes</taxon>
        <taxon>Pezizales</taxon>
        <taxon>Ascodesmidaceae</taxon>
        <taxon>Ascodesmis</taxon>
    </lineage>
</organism>
<accession>A0A4S2MU93</accession>
<evidence type="ECO:0000313" key="1">
    <source>
        <dbReference type="EMBL" id="TGZ80056.1"/>
    </source>
</evidence>
<evidence type="ECO:0000313" key="2">
    <source>
        <dbReference type="Proteomes" id="UP000298138"/>
    </source>
</evidence>
<keyword evidence="2" id="KW-1185">Reference proteome</keyword>
<protein>
    <submittedName>
        <fullName evidence="1">Uncharacterized protein</fullName>
    </submittedName>
</protein>
<sequence length="126" mass="14257">MRTPRDHHESLFTMTKQHSILSRLRATWHFMRCTGVKYRRDHDAQEKRLLAGSVLEPAVGLSITSQLGIRVPRLQLPSPTTRLLSICPKPPPTTLHRHQPAPIAPSPCLQRPASSLAKIYLRLFPA</sequence>
<dbReference type="EMBL" id="ML220127">
    <property type="protein sequence ID" value="TGZ80056.1"/>
    <property type="molecule type" value="Genomic_DNA"/>
</dbReference>
<gene>
    <name evidence="1" type="ORF">EX30DRAFT_68190</name>
</gene>
<dbReference type="InParanoid" id="A0A4S2MU93"/>
<dbReference type="Proteomes" id="UP000298138">
    <property type="component" value="Unassembled WGS sequence"/>
</dbReference>